<evidence type="ECO:0000313" key="2">
    <source>
        <dbReference type="EMBL" id="KAG1799401.1"/>
    </source>
</evidence>
<keyword evidence="1" id="KW-0472">Membrane</keyword>
<evidence type="ECO:0000256" key="1">
    <source>
        <dbReference type="SAM" id="Phobius"/>
    </source>
</evidence>
<feature type="transmembrane region" description="Helical" evidence="1">
    <location>
        <begin position="12"/>
        <end position="32"/>
    </location>
</feature>
<sequence length="242" mass="25873">MDWIDPHLRKVLYSAVVAVVSICGQFTTVLMATKTSTATPGKPKAQWNVAETNALLAHLLKNISKAGDSRNFKSSIFTLAATALVTANLLTASPPKTNKCCRNKWNLLKGTYREIQNYRNISGAHWDNVKGAGIEREAALEVFNSYIGSSTTHSSLRQFANNGWIFYDKVAEILPHGTGAQGSHAFHPAAAAAPVLVDDDPGPRPGAQNIITAAVATVAASTNLLAATIETPCNTNFTPPIF</sequence>
<keyword evidence="1" id="KW-0812">Transmembrane</keyword>
<evidence type="ECO:0008006" key="4">
    <source>
        <dbReference type="Google" id="ProtNLM"/>
    </source>
</evidence>
<keyword evidence="1" id="KW-1133">Transmembrane helix</keyword>
<accession>A0A9P7DP10</accession>
<dbReference type="Proteomes" id="UP000719766">
    <property type="component" value="Unassembled WGS sequence"/>
</dbReference>
<dbReference type="AlphaFoldDB" id="A0A9P7DP10"/>
<dbReference type="EMBL" id="JABBWE010000011">
    <property type="protein sequence ID" value="KAG1799401.1"/>
    <property type="molecule type" value="Genomic_DNA"/>
</dbReference>
<dbReference type="GeneID" id="64599773"/>
<reference evidence="2" key="1">
    <citation type="journal article" date="2020" name="New Phytol.">
        <title>Comparative genomics reveals dynamic genome evolution in host specialist ectomycorrhizal fungi.</title>
        <authorList>
            <person name="Lofgren L.A."/>
            <person name="Nguyen N.H."/>
            <person name="Vilgalys R."/>
            <person name="Ruytinx J."/>
            <person name="Liao H.L."/>
            <person name="Branco S."/>
            <person name="Kuo A."/>
            <person name="LaButti K."/>
            <person name="Lipzen A."/>
            <person name="Andreopoulos W."/>
            <person name="Pangilinan J."/>
            <person name="Riley R."/>
            <person name="Hundley H."/>
            <person name="Na H."/>
            <person name="Barry K."/>
            <person name="Grigoriev I.V."/>
            <person name="Stajich J.E."/>
            <person name="Kennedy P.G."/>
        </authorList>
    </citation>
    <scope>NUCLEOTIDE SEQUENCE</scope>
    <source>
        <strain evidence="2">S12</strain>
    </source>
</reference>
<name>A0A9P7DP10_9AGAM</name>
<proteinExistence type="predicted"/>
<keyword evidence="3" id="KW-1185">Reference proteome</keyword>
<gene>
    <name evidence="2" type="ORF">HD556DRAFT_1439780</name>
</gene>
<protein>
    <recommendedName>
        <fullName evidence="4">Myb-like domain-containing protein</fullName>
    </recommendedName>
</protein>
<dbReference type="OrthoDB" id="2685944at2759"/>
<evidence type="ECO:0000313" key="3">
    <source>
        <dbReference type="Proteomes" id="UP000719766"/>
    </source>
</evidence>
<comment type="caution">
    <text evidence="2">The sequence shown here is derived from an EMBL/GenBank/DDBJ whole genome shotgun (WGS) entry which is preliminary data.</text>
</comment>
<organism evidence="2 3">
    <name type="scientific">Suillus plorans</name>
    <dbReference type="NCBI Taxonomy" id="116603"/>
    <lineage>
        <taxon>Eukaryota</taxon>
        <taxon>Fungi</taxon>
        <taxon>Dikarya</taxon>
        <taxon>Basidiomycota</taxon>
        <taxon>Agaricomycotina</taxon>
        <taxon>Agaricomycetes</taxon>
        <taxon>Agaricomycetidae</taxon>
        <taxon>Boletales</taxon>
        <taxon>Suillineae</taxon>
        <taxon>Suillaceae</taxon>
        <taxon>Suillus</taxon>
    </lineage>
</organism>
<dbReference type="RefSeq" id="XP_041163800.1">
    <property type="nucleotide sequence ID" value="XM_041306009.1"/>
</dbReference>